<dbReference type="InterPro" id="IPR004770">
    <property type="entry name" value="Na/H_antiport_NhaC"/>
</dbReference>
<dbReference type="AlphaFoldDB" id="A0A2K0A662"/>
<evidence type="ECO:0000256" key="6">
    <source>
        <dbReference type="ARBA" id="ARBA00022989"/>
    </source>
</evidence>
<accession>A0A2K0A662</accession>
<evidence type="ECO:0000313" key="11">
    <source>
        <dbReference type="EMBL" id="PNN20510.1"/>
    </source>
</evidence>
<feature type="transmembrane region" description="Helical" evidence="9">
    <location>
        <begin position="189"/>
        <end position="209"/>
    </location>
</feature>
<dbReference type="InterPro" id="IPR052180">
    <property type="entry name" value="NhaC_Na-H+_Antiporter"/>
</dbReference>
<evidence type="ECO:0000256" key="8">
    <source>
        <dbReference type="ARBA" id="ARBA00038435"/>
    </source>
</evidence>
<comment type="similarity">
    <text evidence="8">Belongs to the NhaC Na(+)/H(+) (TC 2.A.35) antiporter family.</text>
</comment>
<evidence type="ECO:0000259" key="10">
    <source>
        <dbReference type="Pfam" id="PF03553"/>
    </source>
</evidence>
<feature type="transmembrane region" description="Helical" evidence="9">
    <location>
        <begin position="353"/>
        <end position="383"/>
    </location>
</feature>
<organism evidence="11 12">
    <name type="scientific">Staphylococcus haemolyticus</name>
    <dbReference type="NCBI Taxonomy" id="1283"/>
    <lineage>
        <taxon>Bacteria</taxon>
        <taxon>Bacillati</taxon>
        <taxon>Bacillota</taxon>
        <taxon>Bacilli</taxon>
        <taxon>Bacillales</taxon>
        <taxon>Staphylococcaceae</taxon>
        <taxon>Staphylococcus</taxon>
    </lineage>
</organism>
<feature type="transmembrane region" description="Helical" evidence="9">
    <location>
        <begin position="64"/>
        <end position="87"/>
    </location>
</feature>
<feature type="transmembrane region" description="Helical" evidence="9">
    <location>
        <begin position="107"/>
        <end position="136"/>
    </location>
</feature>
<evidence type="ECO:0000256" key="4">
    <source>
        <dbReference type="ARBA" id="ARBA00022475"/>
    </source>
</evidence>
<reference evidence="11 12" key="1">
    <citation type="submission" date="2017-12" db="EMBL/GenBank/DDBJ databases">
        <title>FDA dAtabase for Regulatory Grade micrObial Sequences (FDA-ARGOS): Supporting development and validation of Infectious Disease Dx tests.</title>
        <authorList>
            <person name="Hoffmann M."/>
            <person name="Allard M."/>
            <person name="Evans P."/>
            <person name="Brown E."/>
            <person name="Tallon L."/>
            <person name="Sadzewicz L."/>
            <person name="Sengamalay N."/>
            <person name="Ott S."/>
            <person name="Godinez A."/>
            <person name="Nagaraj S."/>
            <person name="Vavikolanu K."/>
            <person name="Aluvathingal J."/>
            <person name="Nadendla S."/>
            <person name="Sichtig H."/>
        </authorList>
    </citation>
    <scope>NUCLEOTIDE SEQUENCE [LARGE SCALE GENOMIC DNA]</scope>
    <source>
        <strain evidence="11 12">FDAARGOS_148</strain>
    </source>
</reference>
<dbReference type="Pfam" id="PF03553">
    <property type="entry name" value="Na_H_antiporter"/>
    <property type="match status" value="1"/>
</dbReference>
<dbReference type="GO" id="GO:0015297">
    <property type="term" value="F:antiporter activity"/>
    <property type="evidence" value="ECO:0007669"/>
    <property type="project" value="UniProtKB-KW"/>
</dbReference>
<protein>
    <submittedName>
        <fullName evidence="11">Na+/H+ antiporter NhaC</fullName>
    </submittedName>
</protein>
<comment type="caution">
    <text evidence="11">The sequence shown here is derived from an EMBL/GenBank/DDBJ whole genome shotgun (WGS) entry which is preliminary data.</text>
</comment>
<sequence length="468" mass="50483">MKRQPSFLEAISTIIVMVIVVTIGFIKFNIPIQVLLLISSAYAALIAWRVGLKWKDLEEGITRRLTTAMPAIFIILAVGIIVGSWMYSGTVPALIYYGLKFLNPHYFLVSAFLISAICSLATGTAWGSASTAGIALISIAHQLNIDMGMAAGAIIAGAVFGDKMSPLSDTTNLAALVTKVNIFSHIRSMMWTTIPASIIGLIVWFFAGLTSKGSVNTKQINKLLNELDGIYNINIWVWVPLLVIIICLVCNVSTVPSMLASSLSAVIIGTLNNHFNIVDGFKAMFNGFTPAMTGHSNLSTNATSLLEQGGMMSMTEILVTIFCGYAFAGIVEVSGCLDVMLKTVSKGIHSVGTLILITVICCLMLVFTAGVASIVIIMVGVLMKDMFVSRNLDKSNLSRTLEDSSTMVLPLIPWGTSGIYYTQQLGVSVDQFFIWTVPCYLCAVLAIIYGFTGIGIRKLDNKSYVKNS</sequence>
<feature type="transmembrane region" description="Helical" evidence="9">
    <location>
        <begin position="230"/>
        <end position="254"/>
    </location>
</feature>
<feature type="domain" description="Na+/H+ antiporter NhaC-like C-terminal" evidence="10">
    <location>
        <begin position="157"/>
        <end position="454"/>
    </location>
</feature>
<feature type="transmembrane region" description="Helical" evidence="9">
    <location>
        <begin position="7"/>
        <end position="26"/>
    </location>
</feature>
<comment type="subcellular location">
    <subcellularLocation>
        <location evidence="1">Cell membrane</location>
        <topology evidence="1">Multi-pass membrane protein</topology>
    </subcellularLocation>
</comment>
<dbReference type="Proteomes" id="UP000053523">
    <property type="component" value="Unassembled WGS sequence"/>
</dbReference>
<dbReference type="RefSeq" id="WP_037549854.1">
    <property type="nucleotide sequence ID" value="NZ_JBBLSD010000002.1"/>
</dbReference>
<proteinExistence type="inferred from homology"/>
<name>A0A2K0A662_STAHA</name>
<feature type="transmembrane region" description="Helical" evidence="9">
    <location>
        <begin position="432"/>
        <end position="456"/>
    </location>
</feature>
<keyword evidence="7 9" id="KW-0472">Membrane</keyword>
<dbReference type="NCBIfam" id="TIGR00931">
    <property type="entry name" value="antiport_nhaC"/>
    <property type="match status" value="1"/>
</dbReference>
<gene>
    <name evidence="11" type="primary">nhaC</name>
    <name evidence="11" type="ORF">AL503_006815</name>
</gene>
<keyword evidence="3" id="KW-0050">Antiport</keyword>
<dbReference type="InterPro" id="IPR018461">
    <property type="entry name" value="Na/H_Antiport_NhaC-like_C"/>
</dbReference>
<keyword evidence="4" id="KW-1003">Cell membrane</keyword>
<keyword evidence="5 9" id="KW-0812">Transmembrane</keyword>
<feature type="transmembrane region" description="Helical" evidence="9">
    <location>
        <begin position="32"/>
        <end position="52"/>
    </location>
</feature>
<evidence type="ECO:0000256" key="7">
    <source>
        <dbReference type="ARBA" id="ARBA00023136"/>
    </source>
</evidence>
<evidence type="ECO:0000313" key="12">
    <source>
        <dbReference type="Proteomes" id="UP000053523"/>
    </source>
</evidence>
<evidence type="ECO:0000256" key="9">
    <source>
        <dbReference type="SAM" id="Phobius"/>
    </source>
</evidence>
<keyword evidence="2" id="KW-0813">Transport</keyword>
<keyword evidence="6 9" id="KW-1133">Transmembrane helix</keyword>
<dbReference type="EMBL" id="LORN02000015">
    <property type="protein sequence ID" value="PNN20510.1"/>
    <property type="molecule type" value="Genomic_DNA"/>
</dbReference>
<dbReference type="GO" id="GO:0005886">
    <property type="term" value="C:plasma membrane"/>
    <property type="evidence" value="ECO:0007669"/>
    <property type="project" value="UniProtKB-SubCell"/>
</dbReference>
<evidence type="ECO:0000256" key="2">
    <source>
        <dbReference type="ARBA" id="ARBA00022448"/>
    </source>
</evidence>
<dbReference type="PANTHER" id="PTHR33451:SF3">
    <property type="entry name" value="MALATE-2H(+)_NA(+)-LACTATE ANTIPORTER"/>
    <property type="match status" value="1"/>
</dbReference>
<feature type="transmembrane region" description="Helical" evidence="9">
    <location>
        <begin position="317"/>
        <end position="341"/>
    </location>
</feature>
<evidence type="ECO:0000256" key="5">
    <source>
        <dbReference type="ARBA" id="ARBA00022692"/>
    </source>
</evidence>
<evidence type="ECO:0000256" key="1">
    <source>
        <dbReference type="ARBA" id="ARBA00004651"/>
    </source>
</evidence>
<dbReference type="PANTHER" id="PTHR33451">
    <property type="entry name" value="MALATE-2H(+)/NA(+)-LACTATE ANTIPORTER"/>
    <property type="match status" value="1"/>
</dbReference>
<evidence type="ECO:0000256" key="3">
    <source>
        <dbReference type="ARBA" id="ARBA00022449"/>
    </source>
</evidence>